<dbReference type="EMBL" id="BBSA01000006">
    <property type="protein sequence ID" value="GAM62532.1"/>
    <property type="molecule type" value="Genomic_DNA"/>
</dbReference>
<gene>
    <name evidence="2" type="ORF">JCM19232_1689</name>
</gene>
<feature type="signal peptide" evidence="1">
    <location>
        <begin position="1"/>
        <end position="22"/>
    </location>
</feature>
<comment type="caution">
    <text evidence="2">The sequence shown here is derived from an EMBL/GenBank/DDBJ whole genome shotgun (WGS) entry which is preliminary data.</text>
</comment>
<evidence type="ECO:0000313" key="2">
    <source>
        <dbReference type="EMBL" id="GAM62532.1"/>
    </source>
</evidence>
<keyword evidence="1" id="KW-0732">Signal</keyword>
<reference evidence="2 3" key="2">
    <citation type="submission" date="2015-01" db="EMBL/GenBank/DDBJ databases">
        <authorList>
            <consortium name="NBRP consortium"/>
            <person name="Sawabe T."/>
            <person name="Meirelles P."/>
            <person name="Feng G."/>
            <person name="Sayaka M."/>
            <person name="Hattori M."/>
            <person name="Ohkuma M."/>
        </authorList>
    </citation>
    <scope>NUCLEOTIDE SEQUENCE [LARGE SCALE GENOMIC DNA]</scope>
    <source>
        <strain evidence="2 3">JCM19232</strain>
    </source>
</reference>
<proteinExistence type="predicted"/>
<dbReference type="AlphaFoldDB" id="A0A0B8PD65"/>
<evidence type="ECO:0000256" key="1">
    <source>
        <dbReference type="SAM" id="SignalP"/>
    </source>
</evidence>
<name>A0A0B8PD65_9VIBR</name>
<organism evidence="2 3">
    <name type="scientific">Vibrio ishigakensis</name>
    <dbReference type="NCBI Taxonomy" id="1481914"/>
    <lineage>
        <taxon>Bacteria</taxon>
        <taxon>Pseudomonadati</taxon>
        <taxon>Pseudomonadota</taxon>
        <taxon>Gammaproteobacteria</taxon>
        <taxon>Vibrionales</taxon>
        <taxon>Vibrionaceae</taxon>
        <taxon>Vibrio</taxon>
    </lineage>
</organism>
<protein>
    <submittedName>
        <fullName evidence="2">Survival protein surA</fullName>
    </submittedName>
</protein>
<dbReference type="Proteomes" id="UP000031670">
    <property type="component" value="Unassembled WGS sequence"/>
</dbReference>
<feature type="chain" id="PRO_5002122288" evidence="1">
    <location>
        <begin position="23"/>
        <end position="75"/>
    </location>
</feature>
<reference evidence="2 3" key="1">
    <citation type="submission" date="2015-01" db="EMBL/GenBank/DDBJ databases">
        <title>Vibrio sp. C5 JCM 19232 whole genome shotgun sequence.</title>
        <authorList>
            <person name="Sawabe T."/>
            <person name="Meirelles P."/>
            <person name="Feng G."/>
            <person name="Sayaka M."/>
            <person name="Hattori M."/>
            <person name="Ohkuma M."/>
        </authorList>
    </citation>
    <scope>NUCLEOTIDE SEQUENCE [LARGE SCALE GENOMIC DNA]</scope>
    <source>
        <strain evidence="2 3">JCM19232</strain>
    </source>
</reference>
<accession>A0A0B8PD65</accession>
<evidence type="ECO:0000313" key="3">
    <source>
        <dbReference type="Proteomes" id="UP000031670"/>
    </source>
</evidence>
<sequence>MKMFKQLLALTLIMLIPTLATAAPVELDKVVVIVNDGVILQSDIDAAMKTVKAGAVKKSKNCQQMMFCMIRLLKS</sequence>
<dbReference type="Gene3D" id="1.10.4030.10">
    <property type="entry name" value="Porin chaperone SurA, peptide-binding domain"/>
    <property type="match status" value="1"/>
</dbReference>